<dbReference type="STRING" id="1148509.SAMN05216222_5289"/>
<dbReference type="RefSeq" id="WP_092280765.1">
    <property type="nucleotide sequence ID" value="NZ_LT629762.1"/>
</dbReference>
<organism evidence="1 2">
    <name type="scientific">Pseudomonas prosekii</name>
    <dbReference type="NCBI Taxonomy" id="1148509"/>
    <lineage>
        <taxon>Bacteria</taxon>
        <taxon>Pseudomonadati</taxon>
        <taxon>Pseudomonadota</taxon>
        <taxon>Gammaproteobacteria</taxon>
        <taxon>Pseudomonadales</taxon>
        <taxon>Pseudomonadaceae</taxon>
        <taxon>Pseudomonas</taxon>
    </lineage>
</organism>
<proteinExistence type="predicted"/>
<protein>
    <submittedName>
        <fullName evidence="1">Uncharacterized protein</fullName>
    </submittedName>
</protein>
<name>A0A1H2BMF7_9PSED</name>
<gene>
    <name evidence="1" type="ORF">SAMN05216222_5289</name>
</gene>
<evidence type="ECO:0000313" key="1">
    <source>
        <dbReference type="EMBL" id="SDT59079.1"/>
    </source>
</evidence>
<evidence type="ECO:0000313" key="2">
    <source>
        <dbReference type="Proteomes" id="UP000198481"/>
    </source>
</evidence>
<sequence>MAKPSEMSAQNQILVLYPLMIPGWITPVIHAQNPHGGISKAIYDDKALGLQCFIDPWTSPMLIGDHVNILVNDRLIPEAGRTIGAGQEDSRVETYIPKGVLRDDINLITYQVTRLGGAPETSLPLRVLYHSLRPGEPAPAGLRLQLPADVIASGVNSTRAAQGVLIGFDYVNRRAHDRIELSVGVAQIVRNVTPGEAAPGSPVVTQTLLTDTFQRAGNNPQMPFSFEVIDQLYNRSGRSPVTYLNVDLADKPVPEPLNLVAPTVLEAKELSGTQLNFEKDFYSAEFATVQVAYTGSAAGQTVKVYWLGRRTSYGSEIQTISRAGQTLTFKIPRLEVVDTIGSRAEISYTVRLPQTTVDIPSRDRDITITRQRHHLQEPTLSADRLNIRAYYPTLDGNYSVRLRLYGRAIRDSAEIPITQALHTNIPVHQSWLTENRGVPVMFNYTIRKIGTGEPIIFSWCLRVTL</sequence>
<dbReference type="Proteomes" id="UP000198481">
    <property type="component" value="Chromosome I"/>
</dbReference>
<reference evidence="1 2" key="1">
    <citation type="submission" date="2016-10" db="EMBL/GenBank/DDBJ databases">
        <authorList>
            <person name="de Groot N.N."/>
        </authorList>
    </citation>
    <scope>NUCLEOTIDE SEQUENCE [LARGE SCALE GENOMIC DNA]</scope>
    <source>
        <strain evidence="1 2">LMG 26867</strain>
    </source>
</reference>
<dbReference type="EMBL" id="LT629762">
    <property type="protein sequence ID" value="SDT59079.1"/>
    <property type="molecule type" value="Genomic_DNA"/>
</dbReference>
<dbReference type="AlphaFoldDB" id="A0A1H2BMF7"/>
<accession>A0A1H2BMF7</accession>